<comment type="caution">
    <text evidence="2">The sequence shown here is derived from an EMBL/GenBank/DDBJ whole genome shotgun (WGS) entry which is preliminary data.</text>
</comment>
<evidence type="ECO:0000259" key="1">
    <source>
        <dbReference type="Pfam" id="PF20208"/>
    </source>
</evidence>
<evidence type="ECO:0000313" key="2">
    <source>
        <dbReference type="EMBL" id="HGT47000.1"/>
    </source>
</evidence>
<organism evidence="2">
    <name type="scientific">Ignavibacterium album</name>
    <dbReference type="NCBI Taxonomy" id="591197"/>
    <lineage>
        <taxon>Bacteria</taxon>
        <taxon>Pseudomonadati</taxon>
        <taxon>Ignavibacteriota</taxon>
        <taxon>Ignavibacteria</taxon>
        <taxon>Ignavibacteriales</taxon>
        <taxon>Ignavibacteriaceae</taxon>
        <taxon>Ignavibacterium</taxon>
    </lineage>
</organism>
<feature type="domain" description="ARG and Rhodanese-Phosphatase-superfamily-associated" evidence="1">
    <location>
        <begin position="2"/>
        <end position="297"/>
    </location>
</feature>
<reference evidence="2" key="1">
    <citation type="journal article" date="2020" name="mSystems">
        <title>Genome- and Community-Level Interaction Insights into Carbon Utilization and Element Cycling Functions of Hydrothermarchaeota in Hydrothermal Sediment.</title>
        <authorList>
            <person name="Zhou Z."/>
            <person name="Liu Y."/>
            <person name="Xu W."/>
            <person name="Pan J."/>
            <person name="Luo Z.H."/>
            <person name="Li M."/>
        </authorList>
    </citation>
    <scope>NUCLEOTIDE SEQUENCE [LARGE SCALE GENOMIC DNA]</scope>
    <source>
        <strain evidence="2">SpSt-500</strain>
    </source>
</reference>
<dbReference type="InterPro" id="IPR046699">
    <property type="entry name" value="ARPP-1"/>
</dbReference>
<name>A0A832DJ22_9BACT</name>
<dbReference type="Pfam" id="PF20208">
    <property type="entry name" value="ARPP-1"/>
    <property type="match status" value="1"/>
</dbReference>
<dbReference type="EMBL" id="DSVI01000004">
    <property type="protein sequence ID" value="HGT47000.1"/>
    <property type="molecule type" value="Genomic_DNA"/>
</dbReference>
<protein>
    <recommendedName>
        <fullName evidence="1">ARG and Rhodanese-Phosphatase-superfamily-associated domain-containing protein</fullName>
    </recommendedName>
</protein>
<accession>A0A832DJ22</accession>
<proteinExistence type="predicted"/>
<sequence length="304" mass="34749">MQVQILSFNKHRRLSIVQFATNEQNTFDYISGPKAISKELIEVREVSMSGSVNNIELVNLSDKFVFFMDGDILVGAKQNRVLNTSVLVAPNSKLNLPVSCVEQGRWRSVSSKFRPSDYISPDIIRAKKLKAVTGNLKKGRGHFADQSEVWDSVNEFSAMLDSYSPSFDLFEIIDKKKDTFEDFINNFPIDNRANGLAIFTDTLPLSIDLFNRTDIYQEYYPKRLRSSAMEVYNLSDRENPITEAEAKFKTLNIFDELEKAEHTIHNGVGLGTEKRYENEKFVAMELSYNSHLIHLALLNLEKVN</sequence>
<dbReference type="AlphaFoldDB" id="A0A832DJ22"/>
<gene>
    <name evidence="2" type="ORF">ENS56_03090</name>
</gene>